<reference evidence="1 2" key="1">
    <citation type="journal article" date="2015" name="Nature">
        <title>rRNA introns, odd ribosomes, and small enigmatic genomes across a large radiation of phyla.</title>
        <authorList>
            <person name="Brown C.T."/>
            <person name="Hug L.A."/>
            <person name="Thomas B.C."/>
            <person name="Sharon I."/>
            <person name="Castelle C.J."/>
            <person name="Singh A."/>
            <person name="Wilkins M.J."/>
            <person name="Williams K.H."/>
            <person name="Banfield J.F."/>
        </authorList>
    </citation>
    <scope>NUCLEOTIDE SEQUENCE [LARGE SCALE GENOMIC DNA]</scope>
</reference>
<evidence type="ECO:0000313" key="1">
    <source>
        <dbReference type="EMBL" id="KKR71410.1"/>
    </source>
</evidence>
<dbReference type="Proteomes" id="UP000034664">
    <property type="component" value="Unassembled WGS sequence"/>
</dbReference>
<dbReference type="AlphaFoldDB" id="A0A0G0VH95"/>
<organism evidence="1 2">
    <name type="scientific">Candidatus Roizmanbacteria bacterium GW2011_GWB1_40_7</name>
    <dbReference type="NCBI Taxonomy" id="1618482"/>
    <lineage>
        <taxon>Bacteria</taxon>
        <taxon>Candidatus Roizmaniibacteriota</taxon>
    </lineage>
</organism>
<gene>
    <name evidence="1" type="ORF">UU14_C0029G0019</name>
</gene>
<accession>A0A0G0VH95</accession>
<dbReference type="EMBL" id="LBZM01000029">
    <property type="protein sequence ID" value="KKR71410.1"/>
    <property type="molecule type" value="Genomic_DNA"/>
</dbReference>
<name>A0A0G0VH95_9BACT</name>
<comment type="caution">
    <text evidence="1">The sequence shown here is derived from an EMBL/GenBank/DDBJ whole genome shotgun (WGS) entry which is preliminary data.</text>
</comment>
<protein>
    <submittedName>
        <fullName evidence="1">Uncharacterized protein</fullName>
    </submittedName>
</protein>
<proteinExistence type="predicted"/>
<dbReference type="PATRIC" id="fig|1618482.3.peg.978"/>
<evidence type="ECO:0000313" key="2">
    <source>
        <dbReference type="Proteomes" id="UP000034664"/>
    </source>
</evidence>
<sequence>MAKKKKQHNPQSSFADHTLIHIEKRLGKKIDTAFEKQTKLFDIVYRNLLNQEIGKVNNRLDSYWELVKEQFIFQKEQINTRFDEQEEKFSVRFEKIDARFDEHEKKFNARFDAHDKRFDSLEAKMDLLISLIRNTPTREEFNQLKEKVDLIDKRTQLLVN</sequence>